<feature type="transmembrane region" description="Helical" evidence="2">
    <location>
        <begin position="86"/>
        <end position="105"/>
    </location>
</feature>
<evidence type="ECO:0000313" key="4">
    <source>
        <dbReference type="Proteomes" id="UP001143328"/>
    </source>
</evidence>
<feature type="compositionally biased region" description="Basic and acidic residues" evidence="1">
    <location>
        <begin position="129"/>
        <end position="140"/>
    </location>
</feature>
<protein>
    <submittedName>
        <fullName evidence="3">Uncharacterized protein</fullName>
    </submittedName>
</protein>
<reference evidence="3" key="1">
    <citation type="journal article" date="2014" name="Int. J. Syst. Evol. Microbiol.">
        <title>Complete genome sequence of Corynebacterium casei LMG S-19264T (=DSM 44701T), isolated from a smear-ripened cheese.</title>
        <authorList>
            <consortium name="US DOE Joint Genome Institute (JGI-PGF)"/>
            <person name="Walter F."/>
            <person name="Albersmeier A."/>
            <person name="Kalinowski J."/>
            <person name="Ruckert C."/>
        </authorList>
    </citation>
    <scope>NUCLEOTIDE SEQUENCE</scope>
    <source>
        <strain evidence="3">VKM B-2935</strain>
    </source>
</reference>
<dbReference type="EMBL" id="BSFN01000004">
    <property type="protein sequence ID" value="GLK88789.1"/>
    <property type="molecule type" value="Genomic_DNA"/>
</dbReference>
<keyword evidence="4" id="KW-1185">Reference proteome</keyword>
<evidence type="ECO:0000313" key="3">
    <source>
        <dbReference type="EMBL" id="GLK88789.1"/>
    </source>
</evidence>
<feature type="region of interest" description="Disordered" evidence="1">
    <location>
        <begin position="118"/>
        <end position="170"/>
    </location>
</feature>
<evidence type="ECO:0000256" key="2">
    <source>
        <dbReference type="SAM" id="Phobius"/>
    </source>
</evidence>
<dbReference type="AlphaFoldDB" id="A0A9W6K7A1"/>
<proteinExistence type="predicted"/>
<dbReference type="RefSeq" id="WP_271195003.1">
    <property type="nucleotide sequence ID" value="NZ_BSFN01000004.1"/>
</dbReference>
<organism evidence="3 4">
    <name type="scientific">Pseudomonas turukhanskensis</name>
    <dbReference type="NCBI Taxonomy" id="1806536"/>
    <lineage>
        <taxon>Bacteria</taxon>
        <taxon>Pseudomonadati</taxon>
        <taxon>Pseudomonadota</taxon>
        <taxon>Gammaproteobacteria</taxon>
        <taxon>Pseudomonadales</taxon>
        <taxon>Pseudomonadaceae</taxon>
        <taxon>Pseudomonas</taxon>
    </lineage>
</organism>
<name>A0A9W6K7A1_9PSED</name>
<dbReference type="Proteomes" id="UP001143328">
    <property type="component" value="Unassembled WGS sequence"/>
</dbReference>
<reference evidence="3" key="2">
    <citation type="submission" date="2023-01" db="EMBL/GenBank/DDBJ databases">
        <authorList>
            <person name="Sun Q."/>
            <person name="Evtushenko L."/>
        </authorList>
    </citation>
    <scope>NUCLEOTIDE SEQUENCE</scope>
    <source>
        <strain evidence="3">VKM B-2935</strain>
    </source>
</reference>
<gene>
    <name evidence="3" type="ORF">GCM10017655_18510</name>
</gene>
<comment type="caution">
    <text evidence="3">The sequence shown here is derived from an EMBL/GenBank/DDBJ whole genome shotgun (WGS) entry which is preliminary data.</text>
</comment>
<feature type="compositionally biased region" description="Basic and acidic residues" evidence="1">
    <location>
        <begin position="160"/>
        <end position="170"/>
    </location>
</feature>
<keyword evidence="2" id="KW-0812">Transmembrane</keyword>
<keyword evidence="2" id="KW-0472">Membrane</keyword>
<sequence>MNENDYVLVWGLYAIAALGCLLVFFRLTGWMWRYLREPLRVVVAVLLFTPTIVDPAKDLYAPAVAISALDLLFKVGSNVWRAVADLAMYGMIALAVYLLFVLIRWPIERAWNKRQAAKVAPEPDDEDAPTLRELMEREPQSKPYIKPRTESYTPPASGSDGRRARIEPRL</sequence>
<evidence type="ECO:0000256" key="1">
    <source>
        <dbReference type="SAM" id="MobiDB-lite"/>
    </source>
</evidence>
<feature type="transmembrane region" description="Helical" evidence="2">
    <location>
        <begin position="6"/>
        <end position="25"/>
    </location>
</feature>
<accession>A0A9W6K7A1</accession>
<keyword evidence="2" id="KW-1133">Transmembrane helix</keyword>